<comment type="caution">
    <text evidence="2">The sequence shown here is derived from an EMBL/GenBank/DDBJ whole genome shotgun (WGS) entry which is preliminary data.</text>
</comment>
<gene>
    <name evidence="2" type="ORF">ACFO3J_32480</name>
</gene>
<evidence type="ECO:0000256" key="1">
    <source>
        <dbReference type="SAM" id="MobiDB-lite"/>
    </source>
</evidence>
<proteinExistence type="predicted"/>
<evidence type="ECO:0000313" key="3">
    <source>
        <dbReference type="Proteomes" id="UP001595765"/>
    </source>
</evidence>
<dbReference type="EMBL" id="JBHSBB010000038">
    <property type="protein sequence ID" value="MFC4036133.1"/>
    <property type="molecule type" value="Genomic_DNA"/>
</dbReference>
<evidence type="ECO:0000313" key="2">
    <source>
        <dbReference type="EMBL" id="MFC4036133.1"/>
    </source>
</evidence>
<name>A0ABV8HYX1_9ACTN</name>
<accession>A0ABV8HYX1</accession>
<keyword evidence="3" id="KW-1185">Reference proteome</keyword>
<reference evidence="3" key="1">
    <citation type="journal article" date="2019" name="Int. J. Syst. Evol. Microbiol.">
        <title>The Global Catalogue of Microorganisms (GCM) 10K type strain sequencing project: providing services to taxonomists for standard genome sequencing and annotation.</title>
        <authorList>
            <consortium name="The Broad Institute Genomics Platform"/>
            <consortium name="The Broad Institute Genome Sequencing Center for Infectious Disease"/>
            <person name="Wu L."/>
            <person name="Ma J."/>
        </authorList>
    </citation>
    <scope>NUCLEOTIDE SEQUENCE [LARGE SCALE GENOMIC DNA]</scope>
    <source>
        <strain evidence="3">CGMCC 4.7237</strain>
    </source>
</reference>
<feature type="region of interest" description="Disordered" evidence="1">
    <location>
        <begin position="68"/>
        <end position="95"/>
    </location>
</feature>
<protein>
    <submittedName>
        <fullName evidence="2">Uncharacterized protein</fullName>
    </submittedName>
</protein>
<organism evidence="2 3">
    <name type="scientific">Streptomyces polygonati</name>
    <dbReference type="NCBI Taxonomy" id="1617087"/>
    <lineage>
        <taxon>Bacteria</taxon>
        <taxon>Bacillati</taxon>
        <taxon>Actinomycetota</taxon>
        <taxon>Actinomycetes</taxon>
        <taxon>Kitasatosporales</taxon>
        <taxon>Streptomycetaceae</taxon>
        <taxon>Streptomyces</taxon>
    </lineage>
</organism>
<sequence>MSERGFTVQGARLGIYLNDHLAGATFGVGTARRIAHQHRRSGGGADLERIAEEIAQDRQTLLAIMGSVGVPARPSPPRADEFGHAMRPRGRARVSQPKIEVGVGAHRPLSTTYELVRGSPTS</sequence>
<dbReference type="Proteomes" id="UP001595765">
    <property type="component" value="Unassembled WGS sequence"/>
</dbReference>
<dbReference type="RefSeq" id="WP_386437297.1">
    <property type="nucleotide sequence ID" value="NZ_JBHSBB010000038.1"/>
</dbReference>